<evidence type="ECO:0000313" key="3">
    <source>
        <dbReference type="EMBL" id="SEV87132.1"/>
    </source>
</evidence>
<dbReference type="Proteomes" id="UP000243605">
    <property type="component" value="Unassembled WGS sequence"/>
</dbReference>
<dbReference type="PANTHER" id="PTHR41313">
    <property type="entry name" value="ADENINE-SPECIFIC METHYLTRANSFERASE"/>
    <property type="match status" value="1"/>
</dbReference>
<protein>
    <submittedName>
        <fullName evidence="2">Class I SAM-dependent methyltransferase</fullName>
    </submittedName>
    <submittedName>
        <fullName evidence="3">Site-specific DNA-methyltransferase (Adenine-specific)</fullName>
    </submittedName>
</protein>
<organism evidence="3 4">
    <name type="scientific">Aliicoccus persicus</name>
    <dbReference type="NCBI Taxonomy" id="930138"/>
    <lineage>
        <taxon>Bacteria</taxon>
        <taxon>Bacillati</taxon>
        <taxon>Bacillota</taxon>
        <taxon>Bacilli</taxon>
        <taxon>Bacillales</taxon>
        <taxon>Staphylococcaceae</taxon>
        <taxon>Aliicoccus</taxon>
    </lineage>
</organism>
<keyword evidence="3" id="KW-0489">Methyltransferase</keyword>
<dbReference type="PANTHER" id="PTHR41313:SF1">
    <property type="entry name" value="DNA METHYLASE ADENINE-SPECIFIC DOMAIN-CONTAINING PROTEIN"/>
    <property type="match status" value="1"/>
</dbReference>
<dbReference type="Pfam" id="PF02384">
    <property type="entry name" value="N6_Mtase"/>
    <property type="match status" value="1"/>
</dbReference>
<reference evidence="2" key="3">
    <citation type="submission" date="2021-09" db="EMBL/GenBank/DDBJ databases">
        <authorList>
            <person name="Gilroy R."/>
        </authorList>
    </citation>
    <scope>NUCLEOTIDE SEQUENCE</scope>
    <source>
        <strain evidence="2">6019</strain>
    </source>
</reference>
<evidence type="ECO:0000259" key="1">
    <source>
        <dbReference type="Pfam" id="PF02384"/>
    </source>
</evidence>
<dbReference type="SUPFAM" id="SSF53335">
    <property type="entry name" value="S-adenosyl-L-methionine-dependent methyltransferases"/>
    <property type="match status" value="1"/>
</dbReference>
<dbReference type="EMBL" id="FOIT01000001">
    <property type="protein sequence ID" value="SEV87132.1"/>
    <property type="molecule type" value="Genomic_DNA"/>
</dbReference>
<sequence length="300" mass="33914">MEQSKLEILYQIIINEVDRLAESMPESRLDALGEALYEVDASDTTYTDMRKAFQFAYLKQSKEEKIQANHQLTPDSIGYLISHILGLYNRESFNLLDIGSGSGHLSMTVKEQLNEVNLHGVEIDPSLAQLNVALCEYLKTKMEIYPQNALEDMFIDDMDAVIGDLPIGYYPVEVEGYVTAFEEGMSYAHLLLLERGMQLVKPGGVGVFIVPSNILESHSDTIKTYIKEHVSLKMFLTLPETIFKSKDSGKSIMVLENVKPSEDNRDVLLLKVPDFKNANAIKTFLNDLNNWYDNGENETK</sequence>
<dbReference type="InterPro" id="IPR052933">
    <property type="entry name" value="DNA_Protect_Modify"/>
</dbReference>
<dbReference type="PROSITE" id="PS01131">
    <property type="entry name" value="RRNA_A_DIMETH"/>
    <property type="match status" value="1"/>
</dbReference>
<dbReference type="Proteomes" id="UP000763505">
    <property type="component" value="Unassembled WGS sequence"/>
</dbReference>
<dbReference type="GO" id="GO:0000179">
    <property type="term" value="F:rRNA (adenine-N6,N6-)-dimethyltransferase activity"/>
    <property type="evidence" value="ECO:0007669"/>
    <property type="project" value="InterPro"/>
</dbReference>
<gene>
    <name evidence="2" type="ORF">K8V35_06295</name>
    <name evidence="3" type="ORF">SAMN05192557_0630</name>
</gene>
<proteinExistence type="predicted"/>
<reference evidence="2" key="2">
    <citation type="journal article" date="2021" name="PeerJ">
        <title>Extensive microbial diversity within the chicken gut microbiome revealed by metagenomics and culture.</title>
        <authorList>
            <person name="Gilroy R."/>
            <person name="Ravi A."/>
            <person name="Getino M."/>
            <person name="Pursley I."/>
            <person name="Horton D.L."/>
            <person name="Alikhan N.F."/>
            <person name="Baker D."/>
            <person name="Gharbi K."/>
            <person name="Hall N."/>
            <person name="Watson M."/>
            <person name="Adriaenssens E.M."/>
            <person name="Foster-Nyarko E."/>
            <person name="Jarju S."/>
            <person name="Secka A."/>
            <person name="Antonio M."/>
            <person name="Oren A."/>
            <person name="Chaudhuri R.R."/>
            <person name="La Ragione R."/>
            <person name="Hildebrand F."/>
            <person name="Pallen M.J."/>
        </authorList>
    </citation>
    <scope>NUCLEOTIDE SEQUENCE</scope>
    <source>
        <strain evidence="2">6019</strain>
    </source>
</reference>
<name>A0A662Z317_9STAP</name>
<dbReference type="EMBL" id="DYYI01000071">
    <property type="protein sequence ID" value="HJE19944.1"/>
    <property type="molecule type" value="Genomic_DNA"/>
</dbReference>
<dbReference type="InterPro" id="IPR020596">
    <property type="entry name" value="rRNA_Ade_Mease_Trfase_CS"/>
</dbReference>
<dbReference type="Gene3D" id="3.40.50.150">
    <property type="entry name" value="Vaccinia Virus protein VP39"/>
    <property type="match status" value="1"/>
</dbReference>
<reference evidence="3 4" key="1">
    <citation type="submission" date="2016-10" db="EMBL/GenBank/DDBJ databases">
        <authorList>
            <person name="Varghese N."/>
            <person name="Submissions S."/>
        </authorList>
    </citation>
    <scope>NUCLEOTIDE SEQUENCE [LARGE SCALE GENOMIC DNA]</scope>
    <source>
        <strain evidence="3 4">IBRC-M10081</strain>
    </source>
</reference>
<dbReference type="CDD" id="cd02440">
    <property type="entry name" value="AdoMet_MTases"/>
    <property type="match status" value="1"/>
</dbReference>
<evidence type="ECO:0000313" key="4">
    <source>
        <dbReference type="Proteomes" id="UP000243605"/>
    </source>
</evidence>
<dbReference type="GO" id="GO:0003677">
    <property type="term" value="F:DNA binding"/>
    <property type="evidence" value="ECO:0007669"/>
    <property type="project" value="InterPro"/>
</dbReference>
<keyword evidence="3" id="KW-0808">Transferase</keyword>
<dbReference type="OrthoDB" id="9788159at2"/>
<feature type="domain" description="DNA methylase adenine-specific" evidence="1">
    <location>
        <begin position="63"/>
        <end position="272"/>
    </location>
</feature>
<dbReference type="InterPro" id="IPR003356">
    <property type="entry name" value="DNA_methylase_A-5"/>
</dbReference>
<keyword evidence="4" id="KW-1185">Reference proteome</keyword>
<accession>A0A662Z317</accession>
<evidence type="ECO:0000313" key="2">
    <source>
        <dbReference type="EMBL" id="HJE19944.1"/>
    </source>
</evidence>
<dbReference type="RefSeq" id="WP_091473794.1">
    <property type="nucleotide sequence ID" value="NZ_FOIT01000001.1"/>
</dbReference>
<dbReference type="AlphaFoldDB" id="A0A662Z317"/>
<dbReference type="InterPro" id="IPR029063">
    <property type="entry name" value="SAM-dependent_MTases_sf"/>
</dbReference>